<accession>A0A9W7FMY4</accession>
<sequence length="157" mass="17271">MLKPALVLSFLALASATEFAYKSATGTYFLVDPESGWRSLSVTTSDPSFSVSPRQAGYDAVASSKGTWPPNDSIVNFVNENDAFVESMVDSDLCWSHVGDVYARSEGMLKGHNESPCSKQPEIKPLSKLDWNLLQMDGDLFDLMTAYPDKETLFEQA</sequence>
<keyword evidence="6" id="KW-0325">Glycoprotein</keyword>
<keyword evidence="3 7" id="KW-0378">Hydrolase</keyword>
<evidence type="ECO:0000256" key="2">
    <source>
        <dbReference type="ARBA" id="ARBA00022729"/>
    </source>
</evidence>
<keyword evidence="2 7" id="KW-0732">Signal</keyword>
<dbReference type="GO" id="GO:0016042">
    <property type="term" value="P:lipid catabolic process"/>
    <property type="evidence" value="ECO:0007669"/>
    <property type="project" value="UniProtKB-KW"/>
</dbReference>
<name>A0A9W7FMY4_9STRA</name>
<dbReference type="Pfam" id="PF04916">
    <property type="entry name" value="Phospholip_B"/>
    <property type="match status" value="1"/>
</dbReference>
<evidence type="ECO:0000256" key="7">
    <source>
        <dbReference type="RuleBase" id="RU364138"/>
    </source>
</evidence>
<dbReference type="EMBL" id="BRXW01000222">
    <property type="protein sequence ID" value="GMI14950.1"/>
    <property type="molecule type" value="Genomic_DNA"/>
</dbReference>
<comment type="similarity">
    <text evidence="1 7">Belongs to the phospholipase B-like family.</text>
</comment>
<comment type="function">
    <text evidence="7">Putative phospholipase.</text>
</comment>
<dbReference type="Proteomes" id="UP001165122">
    <property type="component" value="Unassembled WGS sequence"/>
</dbReference>
<protein>
    <recommendedName>
        <fullName evidence="7">Phospholipase B-like</fullName>
        <ecNumber evidence="7">3.1.1.-</ecNumber>
    </recommendedName>
</protein>
<dbReference type="AlphaFoldDB" id="A0A9W7FMY4"/>
<proteinExistence type="inferred from homology"/>
<evidence type="ECO:0000256" key="1">
    <source>
        <dbReference type="ARBA" id="ARBA00007835"/>
    </source>
</evidence>
<dbReference type="Gene3D" id="1.10.439.20">
    <property type="entry name" value="Phospholipase B-like, domain 2"/>
    <property type="match status" value="1"/>
</dbReference>
<dbReference type="OrthoDB" id="419508at2759"/>
<keyword evidence="4 7" id="KW-0442">Lipid degradation</keyword>
<gene>
    <name evidence="8" type="ORF">TrLO_g10412</name>
</gene>
<evidence type="ECO:0000256" key="6">
    <source>
        <dbReference type="ARBA" id="ARBA00023180"/>
    </source>
</evidence>
<dbReference type="EC" id="3.1.1.-" evidence="7"/>
<feature type="chain" id="PRO_5041018719" description="Phospholipase B-like" evidence="7">
    <location>
        <begin position="17"/>
        <end position="157"/>
    </location>
</feature>
<evidence type="ECO:0000256" key="5">
    <source>
        <dbReference type="ARBA" id="ARBA00023098"/>
    </source>
</evidence>
<organism evidence="8 9">
    <name type="scientific">Triparma laevis f. longispina</name>
    <dbReference type="NCBI Taxonomy" id="1714387"/>
    <lineage>
        <taxon>Eukaryota</taxon>
        <taxon>Sar</taxon>
        <taxon>Stramenopiles</taxon>
        <taxon>Ochrophyta</taxon>
        <taxon>Bolidophyceae</taxon>
        <taxon>Parmales</taxon>
        <taxon>Triparmaceae</taxon>
        <taxon>Triparma</taxon>
    </lineage>
</organism>
<dbReference type="InterPro" id="IPR043041">
    <property type="entry name" value="PLipase_B-like_dom2"/>
</dbReference>
<reference evidence="9" key="1">
    <citation type="journal article" date="2023" name="Commun. Biol.">
        <title>Genome analysis of Parmales, the sister group of diatoms, reveals the evolutionary specialization of diatoms from phago-mixotrophs to photoautotrophs.</title>
        <authorList>
            <person name="Ban H."/>
            <person name="Sato S."/>
            <person name="Yoshikawa S."/>
            <person name="Yamada K."/>
            <person name="Nakamura Y."/>
            <person name="Ichinomiya M."/>
            <person name="Sato N."/>
            <person name="Blanc-Mathieu R."/>
            <person name="Endo H."/>
            <person name="Kuwata A."/>
            <person name="Ogata H."/>
        </authorList>
    </citation>
    <scope>NUCLEOTIDE SEQUENCE [LARGE SCALE GENOMIC DNA]</scope>
    <source>
        <strain evidence="9">NIES 3700</strain>
    </source>
</reference>
<evidence type="ECO:0000256" key="3">
    <source>
        <dbReference type="ARBA" id="ARBA00022801"/>
    </source>
</evidence>
<evidence type="ECO:0000256" key="4">
    <source>
        <dbReference type="ARBA" id="ARBA00022963"/>
    </source>
</evidence>
<dbReference type="GO" id="GO:0004620">
    <property type="term" value="F:phospholipase activity"/>
    <property type="evidence" value="ECO:0007669"/>
    <property type="project" value="InterPro"/>
</dbReference>
<feature type="signal peptide" evidence="7">
    <location>
        <begin position="1"/>
        <end position="16"/>
    </location>
</feature>
<keyword evidence="5 7" id="KW-0443">Lipid metabolism</keyword>
<dbReference type="InterPro" id="IPR007000">
    <property type="entry name" value="PLipase_B-like"/>
</dbReference>
<comment type="caution">
    <text evidence="8">The sequence shown here is derived from an EMBL/GenBank/DDBJ whole genome shotgun (WGS) entry which is preliminary data.</text>
</comment>
<evidence type="ECO:0000313" key="9">
    <source>
        <dbReference type="Proteomes" id="UP001165122"/>
    </source>
</evidence>
<evidence type="ECO:0000313" key="8">
    <source>
        <dbReference type="EMBL" id="GMI14950.1"/>
    </source>
</evidence>
<keyword evidence="9" id="KW-1185">Reference proteome</keyword>